<dbReference type="EMBL" id="JAMFTS010000002">
    <property type="protein sequence ID" value="KAJ4793901.1"/>
    <property type="molecule type" value="Genomic_DNA"/>
</dbReference>
<dbReference type="Gene3D" id="1.10.8.430">
    <property type="entry name" value="Helical domain of apoptotic protease-activating factors"/>
    <property type="match status" value="1"/>
</dbReference>
<keyword evidence="10" id="KW-1185">Reference proteome</keyword>
<evidence type="ECO:0000256" key="4">
    <source>
        <dbReference type="ARBA" id="ARBA00022741"/>
    </source>
</evidence>
<dbReference type="Pfam" id="PF00931">
    <property type="entry name" value="NB-ARC"/>
    <property type="match status" value="1"/>
</dbReference>
<dbReference type="SUPFAM" id="SSF52540">
    <property type="entry name" value="P-loop containing nucleoside triphosphate hydrolases"/>
    <property type="match status" value="1"/>
</dbReference>
<gene>
    <name evidence="9" type="ORF">LUZ62_045147</name>
</gene>
<keyword evidence="2" id="KW-0433">Leucine-rich repeat</keyword>
<dbReference type="PRINTS" id="PR00364">
    <property type="entry name" value="DISEASERSIST"/>
</dbReference>
<feature type="domain" description="Disease resistance N-terminal" evidence="8">
    <location>
        <begin position="2"/>
        <end position="59"/>
    </location>
</feature>
<evidence type="ECO:0000313" key="9">
    <source>
        <dbReference type="EMBL" id="KAJ4793901.1"/>
    </source>
</evidence>
<dbReference type="AlphaFoldDB" id="A0AAV8FSR6"/>
<keyword evidence="5" id="KW-0611">Plant defense</keyword>
<sequence length="342" mass="39707">MRMLKRIKATLHNAERRENTDESIQLWLTEKLREVVYAADDVLDEWRYEQLKAQLEDKNASDGNPNKRKLIQIPDGIPDQIKEIRSRFAEICKDRDALHLREEDGVRIPEGVRFPIPTGHLAHESSIFGRENEKEEVINCLLSDCDKYNPMVLPIVGMKGLRKITLAQLVYNDESVHRRFDKLGWVWVSNDFDEKRLTKAILEYFSRDGSKLTELSMLQGQLKIEVSDRSVFFVLDDVCNDQQSLWQSLMAPLISAKRDSILVTTRNQSAALVVQTVLFFKLETLPDEQCWKIFRHYALGGFSNNERLNLEELGRKIMNKCRGLPLAVKSIASLLRYENEER</sequence>
<dbReference type="Gene3D" id="3.40.50.300">
    <property type="entry name" value="P-loop containing nucleotide triphosphate hydrolases"/>
    <property type="match status" value="1"/>
</dbReference>
<evidence type="ECO:0000259" key="8">
    <source>
        <dbReference type="Pfam" id="PF18052"/>
    </source>
</evidence>
<name>A0AAV8FSR6_9POAL</name>
<dbReference type="InterPro" id="IPR027417">
    <property type="entry name" value="P-loop_NTPase"/>
</dbReference>
<dbReference type="InterPro" id="IPR002182">
    <property type="entry name" value="NB-ARC"/>
</dbReference>
<evidence type="ECO:0000313" key="10">
    <source>
        <dbReference type="Proteomes" id="UP001140206"/>
    </source>
</evidence>
<feature type="domain" description="NB-ARC" evidence="7">
    <location>
        <begin position="131"/>
        <end position="298"/>
    </location>
</feature>
<evidence type="ECO:0000256" key="3">
    <source>
        <dbReference type="ARBA" id="ARBA00022737"/>
    </source>
</evidence>
<dbReference type="PANTHER" id="PTHR36766:SF40">
    <property type="entry name" value="DISEASE RESISTANCE PROTEIN RGA3"/>
    <property type="match status" value="1"/>
</dbReference>
<organism evidence="9 10">
    <name type="scientific">Rhynchospora pubera</name>
    <dbReference type="NCBI Taxonomy" id="906938"/>
    <lineage>
        <taxon>Eukaryota</taxon>
        <taxon>Viridiplantae</taxon>
        <taxon>Streptophyta</taxon>
        <taxon>Embryophyta</taxon>
        <taxon>Tracheophyta</taxon>
        <taxon>Spermatophyta</taxon>
        <taxon>Magnoliopsida</taxon>
        <taxon>Liliopsida</taxon>
        <taxon>Poales</taxon>
        <taxon>Cyperaceae</taxon>
        <taxon>Cyperoideae</taxon>
        <taxon>Rhynchosporeae</taxon>
        <taxon>Rhynchospora</taxon>
    </lineage>
</organism>
<dbReference type="InterPro" id="IPR042197">
    <property type="entry name" value="Apaf_helical"/>
</dbReference>
<keyword evidence="3" id="KW-0677">Repeat</keyword>
<accession>A0AAV8FSR6</accession>
<dbReference type="Pfam" id="PF18052">
    <property type="entry name" value="Rx_N"/>
    <property type="match status" value="1"/>
</dbReference>
<protein>
    <submittedName>
        <fullName evidence="9">Disease resistance protein (CC-NBS-LRR class) family</fullName>
    </submittedName>
</protein>
<reference evidence="9" key="1">
    <citation type="submission" date="2022-08" db="EMBL/GenBank/DDBJ databases">
        <authorList>
            <person name="Marques A."/>
        </authorList>
    </citation>
    <scope>NUCLEOTIDE SEQUENCE</scope>
    <source>
        <strain evidence="9">RhyPub2mFocal</strain>
        <tissue evidence="9">Leaves</tissue>
    </source>
</reference>
<comment type="caution">
    <text evidence="9">The sequence shown here is derived from an EMBL/GenBank/DDBJ whole genome shotgun (WGS) entry which is preliminary data.</text>
</comment>
<dbReference type="GO" id="GO:0006952">
    <property type="term" value="P:defense response"/>
    <property type="evidence" value="ECO:0007669"/>
    <property type="project" value="UniProtKB-KW"/>
</dbReference>
<dbReference type="GO" id="GO:0005524">
    <property type="term" value="F:ATP binding"/>
    <property type="evidence" value="ECO:0007669"/>
    <property type="project" value="UniProtKB-KW"/>
</dbReference>
<evidence type="ECO:0000256" key="2">
    <source>
        <dbReference type="ARBA" id="ARBA00022614"/>
    </source>
</evidence>
<keyword evidence="4" id="KW-0547">Nucleotide-binding</keyword>
<comment type="similarity">
    <text evidence="1">Belongs to the disease resistance NB-LRR family.</text>
</comment>
<evidence type="ECO:0000256" key="5">
    <source>
        <dbReference type="ARBA" id="ARBA00022821"/>
    </source>
</evidence>
<evidence type="ECO:0000256" key="6">
    <source>
        <dbReference type="ARBA" id="ARBA00022840"/>
    </source>
</evidence>
<dbReference type="Gene3D" id="1.20.5.4130">
    <property type="match status" value="1"/>
</dbReference>
<proteinExistence type="inferred from homology"/>
<keyword evidence="6" id="KW-0067">ATP-binding</keyword>
<dbReference type="InterPro" id="IPR041118">
    <property type="entry name" value="Rx_N"/>
</dbReference>
<dbReference type="GO" id="GO:0043531">
    <property type="term" value="F:ADP binding"/>
    <property type="evidence" value="ECO:0007669"/>
    <property type="project" value="InterPro"/>
</dbReference>
<dbReference type="PANTHER" id="PTHR36766">
    <property type="entry name" value="PLANT BROAD-SPECTRUM MILDEW RESISTANCE PROTEIN RPW8"/>
    <property type="match status" value="1"/>
</dbReference>
<dbReference type="Proteomes" id="UP001140206">
    <property type="component" value="Chromosome 2"/>
</dbReference>
<evidence type="ECO:0000256" key="1">
    <source>
        <dbReference type="ARBA" id="ARBA00008894"/>
    </source>
</evidence>
<evidence type="ECO:0000259" key="7">
    <source>
        <dbReference type="Pfam" id="PF00931"/>
    </source>
</evidence>